<keyword evidence="2" id="KW-1185">Reference proteome</keyword>
<evidence type="ECO:0000313" key="2">
    <source>
        <dbReference type="Proteomes" id="UP000702425"/>
    </source>
</evidence>
<comment type="caution">
    <text evidence="1">The sequence shown here is derived from an EMBL/GenBank/DDBJ whole genome shotgun (WGS) entry which is preliminary data.</text>
</comment>
<proteinExistence type="predicted"/>
<dbReference type="EMBL" id="SRRZ01000064">
    <property type="protein sequence ID" value="NQE35793.1"/>
    <property type="molecule type" value="Genomic_DNA"/>
</dbReference>
<dbReference type="Proteomes" id="UP000702425">
    <property type="component" value="Unassembled WGS sequence"/>
</dbReference>
<sequence>MSPEGDTPVESKAALVDELRSAAVKVAIEEALDQLPESYSTEVYQRKCQQVYQHVYECYSEPGLRIYTTESC</sequence>
<organism evidence="1 2">
    <name type="scientific">Microcoleus asticus IPMA8</name>
    <dbReference type="NCBI Taxonomy" id="2563858"/>
    <lineage>
        <taxon>Bacteria</taxon>
        <taxon>Bacillati</taxon>
        <taxon>Cyanobacteriota</taxon>
        <taxon>Cyanophyceae</taxon>
        <taxon>Oscillatoriophycideae</taxon>
        <taxon>Oscillatoriales</taxon>
        <taxon>Microcoleaceae</taxon>
        <taxon>Microcoleus</taxon>
        <taxon>Microcoleus asticus</taxon>
    </lineage>
</organism>
<name>A0ABX2D0W4_9CYAN</name>
<reference evidence="1 2" key="1">
    <citation type="journal article" date="2020" name="Sci. Rep.">
        <title>A novel cyanobacterial geosmin producer, revising GeoA distribution and dispersion patterns in Bacteria.</title>
        <authorList>
            <person name="Churro C."/>
            <person name="Semedo-Aguiar A.P."/>
            <person name="Silva A.D."/>
            <person name="Pereira-Leal J.B."/>
            <person name="Leite R.B."/>
        </authorList>
    </citation>
    <scope>NUCLEOTIDE SEQUENCE [LARGE SCALE GENOMIC DNA]</scope>
    <source>
        <strain evidence="1 2">IPMA8</strain>
    </source>
</reference>
<gene>
    <name evidence="1" type="ORF">E5S67_03529</name>
</gene>
<accession>A0ABX2D0W4</accession>
<protein>
    <submittedName>
        <fullName evidence="1">Uncharacterized protein</fullName>
    </submittedName>
</protein>
<evidence type="ECO:0000313" key="1">
    <source>
        <dbReference type="EMBL" id="NQE35793.1"/>
    </source>
</evidence>